<accession>A0ABV0UY92</accession>
<sequence length="99" mass="11319">MPGTGLDVFCSLIPEKETRSYVAASSKNKLPACNVHQKIMWYLFLYRWNFMSAVCCFVQFGSRSVVVEVLLEREEQNRSNTCRLFSGSKPLLFNSKDLG</sequence>
<name>A0ABV0UY92_9TELE</name>
<proteinExistence type="predicted"/>
<organism evidence="1 2">
    <name type="scientific">Ilyodon furcidens</name>
    <name type="common">goldbreast splitfin</name>
    <dbReference type="NCBI Taxonomy" id="33524"/>
    <lineage>
        <taxon>Eukaryota</taxon>
        <taxon>Metazoa</taxon>
        <taxon>Chordata</taxon>
        <taxon>Craniata</taxon>
        <taxon>Vertebrata</taxon>
        <taxon>Euteleostomi</taxon>
        <taxon>Actinopterygii</taxon>
        <taxon>Neopterygii</taxon>
        <taxon>Teleostei</taxon>
        <taxon>Neoteleostei</taxon>
        <taxon>Acanthomorphata</taxon>
        <taxon>Ovalentaria</taxon>
        <taxon>Atherinomorphae</taxon>
        <taxon>Cyprinodontiformes</taxon>
        <taxon>Goodeidae</taxon>
        <taxon>Ilyodon</taxon>
    </lineage>
</organism>
<protein>
    <submittedName>
        <fullName evidence="1">Uncharacterized protein</fullName>
    </submittedName>
</protein>
<gene>
    <name evidence="1" type="ORF">ILYODFUR_036716</name>
</gene>
<dbReference type="Proteomes" id="UP001482620">
    <property type="component" value="Unassembled WGS sequence"/>
</dbReference>
<dbReference type="EMBL" id="JAHRIQ010088721">
    <property type="protein sequence ID" value="MEQ2250140.1"/>
    <property type="molecule type" value="Genomic_DNA"/>
</dbReference>
<comment type="caution">
    <text evidence="1">The sequence shown here is derived from an EMBL/GenBank/DDBJ whole genome shotgun (WGS) entry which is preliminary data.</text>
</comment>
<reference evidence="1 2" key="1">
    <citation type="submission" date="2021-06" db="EMBL/GenBank/DDBJ databases">
        <authorList>
            <person name="Palmer J.M."/>
        </authorList>
    </citation>
    <scope>NUCLEOTIDE SEQUENCE [LARGE SCALE GENOMIC DNA]</scope>
    <source>
        <strain evidence="2">if_2019</strain>
        <tissue evidence="1">Muscle</tissue>
    </source>
</reference>
<keyword evidence="2" id="KW-1185">Reference proteome</keyword>
<evidence type="ECO:0000313" key="2">
    <source>
        <dbReference type="Proteomes" id="UP001482620"/>
    </source>
</evidence>
<evidence type="ECO:0000313" key="1">
    <source>
        <dbReference type="EMBL" id="MEQ2250140.1"/>
    </source>
</evidence>